<evidence type="ECO:0000313" key="3">
    <source>
        <dbReference type="Proteomes" id="UP000663836"/>
    </source>
</evidence>
<feature type="chain" id="PRO_5032660561" evidence="1">
    <location>
        <begin position="20"/>
        <end position="115"/>
    </location>
</feature>
<name>A0A819VGQ8_9BILA</name>
<keyword evidence="1" id="KW-0732">Signal</keyword>
<protein>
    <submittedName>
        <fullName evidence="2">Uncharacterized protein</fullName>
    </submittedName>
</protein>
<sequence>MKQIFTILILVFLPIYTEQISTIIKDPFEYFKKLSRDIQIYPQCDRIPPFKIQLDSSFFDIDLRQWDRKKNPPPIHRSLEAFVQLDTLRQSTYFSHILQSNSQANVPGIFTIEAF</sequence>
<reference evidence="2" key="1">
    <citation type="submission" date="2021-02" db="EMBL/GenBank/DDBJ databases">
        <authorList>
            <person name="Nowell W R."/>
        </authorList>
    </citation>
    <scope>NUCLEOTIDE SEQUENCE</scope>
</reference>
<dbReference type="AlphaFoldDB" id="A0A819VGQ8"/>
<proteinExistence type="predicted"/>
<gene>
    <name evidence="2" type="ORF">JBS370_LOCUS32103</name>
</gene>
<dbReference type="EMBL" id="CAJOBD010008285">
    <property type="protein sequence ID" value="CAF4108950.1"/>
    <property type="molecule type" value="Genomic_DNA"/>
</dbReference>
<organism evidence="2 3">
    <name type="scientific">Rotaria sordida</name>
    <dbReference type="NCBI Taxonomy" id="392033"/>
    <lineage>
        <taxon>Eukaryota</taxon>
        <taxon>Metazoa</taxon>
        <taxon>Spiralia</taxon>
        <taxon>Gnathifera</taxon>
        <taxon>Rotifera</taxon>
        <taxon>Eurotatoria</taxon>
        <taxon>Bdelloidea</taxon>
        <taxon>Philodinida</taxon>
        <taxon>Philodinidae</taxon>
        <taxon>Rotaria</taxon>
    </lineage>
</organism>
<comment type="caution">
    <text evidence="2">The sequence shown here is derived from an EMBL/GenBank/DDBJ whole genome shotgun (WGS) entry which is preliminary data.</text>
</comment>
<evidence type="ECO:0000313" key="2">
    <source>
        <dbReference type="EMBL" id="CAF4108950.1"/>
    </source>
</evidence>
<feature type="signal peptide" evidence="1">
    <location>
        <begin position="1"/>
        <end position="19"/>
    </location>
</feature>
<evidence type="ECO:0000256" key="1">
    <source>
        <dbReference type="SAM" id="SignalP"/>
    </source>
</evidence>
<dbReference type="Proteomes" id="UP000663836">
    <property type="component" value="Unassembled WGS sequence"/>
</dbReference>
<accession>A0A819VGQ8</accession>